<evidence type="ECO:0000259" key="2">
    <source>
        <dbReference type="PROSITE" id="PS50056"/>
    </source>
</evidence>
<keyword evidence="4" id="KW-1185">Reference proteome</keyword>
<dbReference type="InterPro" id="IPR026893">
    <property type="entry name" value="Tyr/Ser_Pase_IphP-type"/>
</dbReference>
<dbReference type="EMBL" id="SMSE01000001">
    <property type="protein sequence ID" value="TDG15033.1"/>
    <property type="molecule type" value="Genomic_DNA"/>
</dbReference>
<organism evidence="3 4">
    <name type="scientific">Seongchinamella unica</name>
    <dbReference type="NCBI Taxonomy" id="2547392"/>
    <lineage>
        <taxon>Bacteria</taxon>
        <taxon>Pseudomonadati</taxon>
        <taxon>Pseudomonadota</taxon>
        <taxon>Gammaproteobacteria</taxon>
        <taxon>Cellvibrionales</taxon>
        <taxon>Halieaceae</taxon>
        <taxon>Seongchinamella</taxon>
    </lineage>
</organism>
<dbReference type="GO" id="GO:0004721">
    <property type="term" value="F:phosphoprotein phosphatase activity"/>
    <property type="evidence" value="ECO:0007669"/>
    <property type="project" value="InterPro"/>
</dbReference>
<accession>A0A4R5LUF7</accession>
<comment type="caution">
    <text evidence="3">The sequence shown here is derived from an EMBL/GenBank/DDBJ whole genome shotgun (WGS) entry which is preliminary data.</text>
</comment>
<dbReference type="Gene3D" id="3.90.190.10">
    <property type="entry name" value="Protein tyrosine phosphatase superfamily"/>
    <property type="match status" value="1"/>
</dbReference>
<dbReference type="InterPro" id="IPR000387">
    <property type="entry name" value="Tyr_Pase_dom"/>
</dbReference>
<dbReference type="PANTHER" id="PTHR31126:SF1">
    <property type="entry name" value="TYROSINE SPECIFIC PROTEIN PHOSPHATASES DOMAIN-CONTAINING PROTEIN"/>
    <property type="match status" value="1"/>
</dbReference>
<gene>
    <name evidence="3" type="ORF">E2F43_01975</name>
</gene>
<protein>
    <submittedName>
        <fullName evidence="3">Tyrosine-protein phosphatase</fullName>
    </submittedName>
</protein>
<proteinExistence type="inferred from homology"/>
<evidence type="ECO:0000313" key="3">
    <source>
        <dbReference type="EMBL" id="TDG15033.1"/>
    </source>
</evidence>
<comment type="similarity">
    <text evidence="1">Belongs to the protein-tyrosine phosphatase family.</text>
</comment>
<feature type="domain" description="Tyrosine specific protein phosphatases" evidence="2">
    <location>
        <begin position="192"/>
        <end position="225"/>
    </location>
</feature>
<dbReference type="AlphaFoldDB" id="A0A4R5LUF7"/>
<dbReference type="Proteomes" id="UP000295554">
    <property type="component" value="Unassembled WGS sequence"/>
</dbReference>
<dbReference type="Pfam" id="PF13350">
    <property type="entry name" value="Y_phosphatase3"/>
    <property type="match status" value="1"/>
</dbReference>
<dbReference type="InterPro" id="IPR029021">
    <property type="entry name" value="Prot-tyrosine_phosphatase-like"/>
</dbReference>
<dbReference type="SUPFAM" id="SSF52799">
    <property type="entry name" value="(Phosphotyrosine protein) phosphatases II"/>
    <property type="match status" value="1"/>
</dbReference>
<name>A0A4R5LUF7_9GAMM</name>
<reference evidence="3 4" key="1">
    <citation type="submission" date="2019-03" db="EMBL/GenBank/DDBJ databases">
        <title>Seongchinamella monodicae gen. nov., sp. nov., a novel member of the Gammaproteobacteria isolated from a tidal mudflat of beach.</title>
        <authorList>
            <person name="Yang H.G."/>
            <person name="Kang J.W."/>
            <person name="Lee S.D."/>
        </authorList>
    </citation>
    <scope>NUCLEOTIDE SEQUENCE [LARGE SCALE GENOMIC DNA]</scope>
    <source>
        <strain evidence="3 4">GH4-78</strain>
    </source>
</reference>
<sequence length="318" mass="35872">MVRCYARWRPQRKPWVERVLKKKNLLWLAFAILALIFTLIQFVPSAPVLIPAELPPEQRAAHRLLNFEGVDNFRDLGGYEAAGGRKVKWGTLYRSANFAETSRSDQQVLDRLNLYALVDFRSAAEKAEEPNQLPEKPAYRLVEIPTMDGGNNSVHEEIIARFEDGNFSEFDPDVFMIAANRAFATTFTPQFREFIGVIREARGRPVVWHCSAGKDRTGFAAAILLRILGVPDDVIMADYLLSRDSALAARQKELTLLRLMEGDEAADKLAILLGVEAPWLEAAFETIDQQYGNFDTYVREALGLDDTAIGQLRAQLLE</sequence>
<evidence type="ECO:0000313" key="4">
    <source>
        <dbReference type="Proteomes" id="UP000295554"/>
    </source>
</evidence>
<evidence type="ECO:0000256" key="1">
    <source>
        <dbReference type="ARBA" id="ARBA00009580"/>
    </source>
</evidence>
<dbReference type="OrthoDB" id="1188001at2"/>
<dbReference type="PROSITE" id="PS50056">
    <property type="entry name" value="TYR_PHOSPHATASE_2"/>
    <property type="match status" value="1"/>
</dbReference>
<dbReference type="PANTHER" id="PTHR31126">
    <property type="entry name" value="TYROSINE-PROTEIN PHOSPHATASE"/>
    <property type="match status" value="1"/>
</dbReference>